<protein>
    <recommendedName>
        <fullName evidence="1">EGF-like domain-containing protein</fullName>
    </recommendedName>
</protein>
<dbReference type="EMBL" id="JALLPB020000058">
    <property type="protein sequence ID" value="KAL3822700.1"/>
    <property type="molecule type" value="Genomic_DNA"/>
</dbReference>
<proteinExistence type="predicted"/>
<feature type="non-terminal residue" evidence="2">
    <location>
        <position position="1"/>
    </location>
</feature>
<dbReference type="PROSITE" id="PS00022">
    <property type="entry name" value="EGF_1"/>
    <property type="match status" value="1"/>
</dbReference>
<evidence type="ECO:0000313" key="2">
    <source>
        <dbReference type="EMBL" id="KAL3822700.1"/>
    </source>
</evidence>
<accession>A0ABD3SEA3</accession>
<evidence type="ECO:0000259" key="1">
    <source>
        <dbReference type="PROSITE" id="PS00022"/>
    </source>
</evidence>
<keyword evidence="3" id="KW-1185">Reference proteome</keyword>
<name>A0ABD3SEA3_9STRA</name>
<dbReference type="Proteomes" id="UP001530377">
    <property type="component" value="Unassembled WGS sequence"/>
</dbReference>
<comment type="caution">
    <text evidence="2">The sequence shown here is derived from an EMBL/GenBank/DDBJ whole genome shotgun (WGS) entry which is preliminary data.</text>
</comment>
<sequence length="172" mass="18352">YVCDCSQAHLGPAGLSMTGVSDVRYAGVYCEFRATAYCQKGGGGYSDHAFCANGGECRLMVRCNEEHAGCKCPPYYEGHFCQFLRGRFSRNDREIDTSDSATENPGGMISPQNAEFIGGKSVYNKRTTSGGFSLSGPFVATSDALDADGGVLMEAMDEVDLNDDASVKGKFA</sequence>
<evidence type="ECO:0000313" key="3">
    <source>
        <dbReference type="Proteomes" id="UP001530377"/>
    </source>
</evidence>
<dbReference type="Gene3D" id="2.10.25.10">
    <property type="entry name" value="Laminin"/>
    <property type="match status" value="1"/>
</dbReference>
<organism evidence="2 3">
    <name type="scientific">Cyclostephanos tholiformis</name>
    <dbReference type="NCBI Taxonomy" id="382380"/>
    <lineage>
        <taxon>Eukaryota</taxon>
        <taxon>Sar</taxon>
        <taxon>Stramenopiles</taxon>
        <taxon>Ochrophyta</taxon>
        <taxon>Bacillariophyta</taxon>
        <taxon>Coscinodiscophyceae</taxon>
        <taxon>Thalassiosirophycidae</taxon>
        <taxon>Stephanodiscales</taxon>
        <taxon>Stephanodiscaceae</taxon>
        <taxon>Cyclostephanos</taxon>
    </lineage>
</organism>
<dbReference type="AlphaFoldDB" id="A0ABD3SEA3"/>
<gene>
    <name evidence="2" type="ORF">ACHAXA_009582</name>
</gene>
<feature type="domain" description="EGF-like" evidence="1">
    <location>
        <begin position="70"/>
        <end position="81"/>
    </location>
</feature>
<reference evidence="2 3" key="1">
    <citation type="submission" date="2024-10" db="EMBL/GenBank/DDBJ databases">
        <title>Updated reference genomes for cyclostephanoid diatoms.</title>
        <authorList>
            <person name="Roberts W.R."/>
            <person name="Alverson A.J."/>
        </authorList>
    </citation>
    <scope>NUCLEOTIDE SEQUENCE [LARGE SCALE GENOMIC DNA]</scope>
    <source>
        <strain evidence="2 3">AJA228-03</strain>
    </source>
</reference>
<dbReference type="InterPro" id="IPR000742">
    <property type="entry name" value="EGF"/>
</dbReference>